<evidence type="ECO:0000259" key="3">
    <source>
        <dbReference type="PROSITE" id="PS50158"/>
    </source>
</evidence>
<dbReference type="AlphaFoldDB" id="A0A9Q0GJB9"/>
<dbReference type="InterPro" id="IPR001878">
    <property type="entry name" value="Znf_CCHC"/>
</dbReference>
<keyword evidence="1" id="KW-0862">Zinc</keyword>
<sequence>MGGQDLELALKPKLVLEENCATESSFGAAVVSLVARTVLVVRVVTNRVFKPGQIQSALKKVYGLPWELMSDENAATIGNALAGLEEIDPSLDNIIRKESYLRLKVRVDLNLPLVTGFFFKVECNIRHWVHFKYEGLQEFCYLCGVMGHITTRCIEQGVLSKPRTFLESGRSHGPHLRAAPKGGDQTSLRQQNSSPSGNLKPASSPNSTWKEDSGRGLLSHVGSQAGDGLENSNIGGNTPADKIAITKLMTDCTPDTLVPKLMGSGFKRRRERMSGIDLEDYILSDTEAVVASPKPREEP</sequence>
<keyword evidence="1" id="KW-0863">Zinc-finger</keyword>
<reference evidence="4" key="1">
    <citation type="submission" date="2022-02" db="EMBL/GenBank/DDBJ databases">
        <authorList>
            <person name="Henning P.M."/>
            <person name="McCubbin A.G."/>
            <person name="Shore J.S."/>
        </authorList>
    </citation>
    <scope>NUCLEOTIDE SEQUENCE</scope>
    <source>
        <strain evidence="4">F60SS</strain>
        <tissue evidence="4">Leaves</tissue>
    </source>
</reference>
<evidence type="ECO:0000256" key="2">
    <source>
        <dbReference type="SAM" id="MobiDB-lite"/>
    </source>
</evidence>
<feature type="compositionally biased region" description="Polar residues" evidence="2">
    <location>
        <begin position="184"/>
        <end position="208"/>
    </location>
</feature>
<dbReference type="InterPro" id="IPR040256">
    <property type="entry name" value="At4g02000-like"/>
</dbReference>
<keyword evidence="1" id="KW-0479">Metal-binding</keyword>
<dbReference type="InterPro" id="IPR025836">
    <property type="entry name" value="Zn_knuckle_CX2CX4HX4C"/>
</dbReference>
<dbReference type="Proteomes" id="UP001141552">
    <property type="component" value="Unassembled WGS sequence"/>
</dbReference>
<keyword evidence="5" id="KW-1185">Reference proteome</keyword>
<accession>A0A9Q0GJB9</accession>
<feature type="region of interest" description="Disordered" evidence="2">
    <location>
        <begin position="165"/>
        <end position="237"/>
    </location>
</feature>
<evidence type="ECO:0000256" key="1">
    <source>
        <dbReference type="PROSITE-ProRule" id="PRU00047"/>
    </source>
</evidence>
<evidence type="ECO:0000313" key="4">
    <source>
        <dbReference type="EMBL" id="KAJ4849396.1"/>
    </source>
</evidence>
<name>A0A9Q0GJB9_9ROSI</name>
<dbReference type="PROSITE" id="PS50158">
    <property type="entry name" value="ZF_CCHC"/>
    <property type="match status" value="1"/>
</dbReference>
<dbReference type="Pfam" id="PF14392">
    <property type="entry name" value="zf-CCHC_4"/>
    <property type="match status" value="1"/>
</dbReference>
<dbReference type="EMBL" id="JAKUCV010000615">
    <property type="protein sequence ID" value="KAJ4849396.1"/>
    <property type="molecule type" value="Genomic_DNA"/>
</dbReference>
<gene>
    <name evidence="4" type="ORF">Tsubulata_018606</name>
</gene>
<dbReference type="PANTHER" id="PTHR31286">
    <property type="entry name" value="GLYCINE-RICH CELL WALL STRUCTURAL PROTEIN 1.8-LIKE"/>
    <property type="match status" value="1"/>
</dbReference>
<reference evidence="4" key="2">
    <citation type="journal article" date="2023" name="Plants (Basel)">
        <title>Annotation of the Turnera subulata (Passifloraceae) Draft Genome Reveals the S-Locus Evolved after the Divergence of Turneroideae from Passifloroideae in a Stepwise Manner.</title>
        <authorList>
            <person name="Henning P.M."/>
            <person name="Roalson E.H."/>
            <person name="Mir W."/>
            <person name="McCubbin A.G."/>
            <person name="Shore J.S."/>
        </authorList>
    </citation>
    <scope>NUCLEOTIDE SEQUENCE</scope>
    <source>
        <strain evidence="4">F60SS</strain>
    </source>
</reference>
<evidence type="ECO:0000313" key="5">
    <source>
        <dbReference type="Proteomes" id="UP001141552"/>
    </source>
</evidence>
<dbReference type="GO" id="GO:0003676">
    <property type="term" value="F:nucleic acid binding"/>
    <property type="evidence" value="ECO:0007669"/>
    <property type="project" value="InterPro"/>
</dbReference>
<dbReference type="PANTHER" id="PTHR31286:SF178">
    <property type="entry name" value="DUF4283 DOMAIN-CONTAINING PROTEIN"/>
    <property type="match status" value="1"/>
</dbReference>
<dbReference type="GO" id="GO:0008270">
    <property type="term" value="F:zinc ion binding"/>
    <property type="evidence" value="ECO:0007669"/>
    <property type="project" value="UniProtKB-KW"/>
</dbReference>
<comment type="caution">
    <text evidence="4">The sequence shown here is derived from an EMBL/GenBank/DDBJ whole genome shotgun (WGS) entry which is preliminary data.</text>
</comment>
<proteinExistence type="predicted"/>
<feature type="domain" description="CCHC-type" evidence="3">
    <location>
        <begin position="140"/>
        <end position="153"/>
    </location>
</feature>
<protein>
    <recommendedName>
        <fullName evidence="3">CCHC-type domain-containing protein</fullName>
    </recommendedName>
</protein>
<organism evidence="4 5">
    <name type="scientific">Turnera subulata</name>
    <dbReference type="NCBI Taxonomy" id="218843"/>
    <lineage>
        <taxon>Eukaryota</taxon>
        <taxon>Viridiplantae</taxon>
        <taxon>Streptophyta</taxon>
        <taxon>Embryophyta</taxon>
        <taxon>Tracheophyta</taxon>
        <taxon>Spermatophyta</taxon>
        <taxon>Magnoliopsida</taxon>
        <taxon>eudicotyledons</taxon>
        <taxon>Gunneridae</taxon>
        <taxon>Pentapetalae</taxon>
        <taxon>rosids</taxon>
        <taxon>fabids</taxon>
        <taxon>Malpighiales</taxon>
        <taxon>Passifloraceae</taxon>
        <taxon>Turnera</taxon>
    </lineage>
</organism>